<dbReference type="InterPro" id="IPR029068">
    <property type="entry name" value="Glyas_Bleomycin-R_OHBP_Dase"/>
</dbReference>
<dbReference type="EMBL" id="WMIB01000001">
    <property type="protein sequence ID" value="MTH52318.1"/>
    <property type="molecule type" value="Genomic_DNA"/>
</dbReference>
<dbReference type="Pfam" id="PF13669">
    <property type="entry name" value="Glyoxalase_4"/>
    <property type="match status" value="1"/>
</dbReference>
<keyword evidence="2" id="KW-0479">Metal-binding</keyword>
<evidence type="ECO:0000256" key="1">
    <source>
        <dbReference type="ARBA" id="ARBA00009308"/>
    </source>
</evidence>
<evidence type="ECO:0000256" key="2">
    <source>
        <dbReference type="ARBA" id="ARBA00022723"/>
    </source>
</evidence>
<dbReference type="Gene3D" id="3.10.180.10">
    <property type="entry name" value="2,3-Dihydroxybiphenyl 1,2-Dioxygenase, domain 1"/>
    <property type="match status" value="1"/>
</dbReference>
<gene>
    <name evidence="4" type="primary">mce</name>
    <name evidence="4" type="ORF">GKZ89_02790</name>
</gene>
<dbReference type="GO" id="GO:0004462">
    <property type="term" value="F:lactoylglutathione lyase activity"/>
    <property type="evidence" value="ECO:0007669"/>
    <property type="project" value="InterPro"/>
</dbReference>
<sequence length="138" mass="15290">MINKVDHIGIAVRSISQSLPFYRDVLGMELIREENVPSQLVKVAFLDAGNQKIELLEPSSPESPVARFLEKRGEGIHHIAYRVQNLEERIADLKSKDITMIDEVPRIGAGGASIAFLHPKSTGGTLTELCEKKGNDKR</sequence>
<dbReference type="SUPFAM" id="SSF54593">
    <property type="entry name" value="Glyoxalase/Bleomycin resistance protein/Dihydroxybiphenyl dioxygenase"/>
    <property type="match status" value="1"/>
</dbReference>
<dbReference type="InterPro" id="IPR051785">
    <property type="entry name" value="MMCE/EMCE_epimerase"/>
</dbReference>
<dbReference type="GO" id="GO:0046872">
    <property type="term" value="F:metal ion binding"/>
    <property type="evidence" value="ECO:0007669"/>
    <property type="project" value="UniProtKB-KW"/>
</dbReference>
<evidence type="ECO:0000313" key="5">
    <source>
        <dbReference type="Proteomes" id="UP000434639"/>
    </source>
</evidence>
<proteinExistence type="inferred from homology"/>
<protein>
    <submittedName>
        <fullName evidence="4">Methylmalonyl-CoA epimerase</fullName>
        <ecNumber evidence="4">5.1.99.1</ecNumber>
    </submittedName>
</protein>
<dbReference type="AlphaFoldDB" id="A0A7X2V3S5"/>
<dbReference type="GO" id="GO:0004493">
    <property type="term" value="F:methylmalonyl-CoA epimerase activity"/>
    <property type="evidence" value="ECO:0007669"/>
    <property type="project" value="UniProtKB-EC"/>
</dbReference>
<dbReference type="RefSeq" id="WP_155110828.1">
    <property type="nucleotide sequence ID" value="NZ_WMIB01000001.1"/>
</dbReference>
<dbReference type="PANTHER" id="PTHR43048:SF3">
    <property type="entry name" value="METHYLMALONYL-COA EPIMERASE, MITOCHONDRIAL"/>
    <property type="match status" value="1"/>
</dbReference>
<comment type="similarity">
    <text evidence="1">Belongs to the methylmalonyl-CoA epimerase family.</text>
</comment>
<evidence type="ECO:0000259" key="3">
    <source>
        <dbReference type="PROSITE" id="PS51819"/>
    </source>
</evidence>
<dbReference type="OrthoDB" id="9788468at2"/>
<dbReference type="EC" id="5.1.99.1" evidence="4"/>
<evidence type="ECO:0000313" key="4">
    <source>
        <dbReference type="EMBL" id="MTH52318.1"/>
    </source>
</evidence>
<dbReference type="InterPro" id="IPR018146">
    <property type="entry name" value="Glyoxalase_1_CS"/>
</dbReference>
<keyword evidence="5" id="KW-1185">Reference proteome</keyword>
<feature type="domain" description="VOC" evidence="3">
    <location>
        <begin position="4"/>
        <end position="132"/>
    </location>
</feature>
<dbReference type="Proteomes" id="UP000434639">
    <property type="component" value="Unassembled WGS sequence"/>
</dbReference>
<dbReference type="GO" id="GO:0046491">
    <property type="term" value="P:L-methylmalonyl-CoA metabolic process"/>
    <property type="evidence" value="ECO:0007669"/>
    <property type="project" value="TreeGrafter"/>
</dbReference>
<organism evidence="4 5">
    <name type="scientific">Metabacillus mangrovi</name>
    <dbReference type="NCBI Taxonomy" id="1491830"/>
    <lineage>
        <taxon>Bacteria</taxon>
        <taxon>Bacillati</taxon>
        <taxon>Bacillota</taxon>
        <taxon>Bacilli</taxon>
        <taxon>Bacillales</taxon>
        <taxon>Bacillaceae</taxon>
        <taxon>Metabacillus</taxon>
    </lineage>
</organism>
<keyword evidence="4" id="KW-0413">Isomerase</keyword>
<dbReference type="NCBIfam" id="TIGR03081">
    <property type="entry name" value="metmalonyl_epim"/>
    <property type="match status" value="1"/>
</dbReference>
<reference evidence="4 5" key="1">
    <citation type="journal article" date="2017" name="Int. J. Syst. Evol. Microbiol.">
        <title>Bacillus mangrovi sp. nov., isolated from a sediment sample from a mangrove forest.</title>
        <authorList>
            <person name="Gupta V."/>
            <person name="Singh P.K."/>
            <person name="Korpole S."/>
            <person name="Tanuku N.R.S."/>
            <person name="Pinnaka A.K."/>
        </authorList>
    </citation>
    <scope>NUCLEOTIDE SEQUENCE [LARGE SCALE GENOMIC DNA]</scope>
    <source>
        <strain evidence="4 5">KCTC 33872</strain>
    </source>
</reference>
<dbReference type="PROSITE" id="PS00934">
    <property type="entry name" value="GLYOXALASE_I_1"/>
    <property type="match status" value="1"/>
</dbReference>
<accession>A0A7X2V3S5</accession>
<dbReference type="InterPro" id="IPR037523">
    <property type="entry name" value="VOC_core"/>
</dbReference>
<dbReference type="CDD" id="cd07249">
    <property type="entry name" value="MMCE"/>
    <property type="match status" value="1"/>
</dbReference>
<dbReference type="InterPro" id="IPR017515">
    <property type="entry name" value="MeMalonyl-CoA_epimerase"/>
</dbReference>
<comment type="caution">
    <text evidence="4">The sequence shown here is derived from an EMBL/GenBank/DDBJ whole genome shotgun (WGS) entry which is preliminary data.</text>
</comment>
<dbReference type="PROSITE" id="PS51819">
    <property type="entry name" value="VOC"/>
    <property type="match status" value="1"/>
</dbReference>
<name>A0A7X2V3S5_9BACI</name>
<dbReference type="PANTHER" id="PTHR43048">
    <property type="entry name" value="METHYLMALONYL-COA EPIMERASE"/>
    <property type="match status" value="1"/>
</dbReference>